<gene>
    <name evidence="8" type="ORF">METZ01_LOCUS247205</name>
</gene>
<evidence type="ECO:0000256" key="1">
    <source>
        <dbReference type="ARBA" id="ARBA00004651"/>
    </source>
</evidence>
<dbReference type="Pfam" id="PF03553">
    <property type="entry name" value="Na_H_antiporter"/>
    <property type="match status" value="1"/>
</dbReference>
<feature type="transmembrane region" description="Helical" evidence="6">
    <location>
        <begin position="268"/>
        <end position="284"/>
    </location>
</feature>
<feature type="transmembrane region" description="Helical" evidence="6">
    <location>
        <begin position="133"/>
        <end position="156"/>
    </location>
</feature>
<sequence>AVGLAFITRDAIISLLIACFVGILMMGEGIAGFPPFLVRALGNEDFIWICLIEFCIGILVAFLQRSGAITMFTERAGTWVKNRRQVSLLGWGLGVTIFFSDYFTPLFVGPVMRDITDKFRISREKLAYICDSTAAPLLSIIPITSWAVYMGGLAVGTAGIVDRDMAMAVFLKSIPYNFYGLLTIMMVGLIAVRFIPEFGPMKKAEERAYREGKVLRDGAVPMMGKELTDLMPADASKTNPFLNFFLPVIIIVTINIGTFITLGTAKVLESYMLAAAVLGIVLWLQRVDPLSGLMKAVLAGVKGVMPAVMILALAYCINLLSKEMMTAQYVVGATEQWLTPGLLPLMTFFLSAFISFATGTSWGTYAIMIPIALPLAYQFSGETFSSVVLGTFAAVGGGGVFGDHCSPLSDTTVLASLGSASDHIDHVRTQLPYALSVAAVVSILYLIIGFA</sequence>
<evidence type="ECO:0000256" key="5">
    <source>
        <dbReference type="ARBA" id="ARBA00023136"/>
    </source>
</evidence>
<feature type="transmembrane region" description="Helical" evidence="6">
    <location>
        <begin position="46"/>
        <end position="68"/>
    </location>
</feature>
<feature type="non-terminal residue" evidence="8">
    <location>
        <position position="1"/>
    </location>
</feature>
<keyword evidence="3 6" id="KW-0812">Transmembrane</keyword>
<keyword evidence="5 6" id="KW-0472">Membrane</keyword>
<reference evidence="8" key="1">
    <citation type="submission" date="2018-05" db="EMBL/GenBank/DDBJ databases">
        <authorList>
            <person name="Lanie J.A."/>
            <person name="Ng W.-L."/>
            <person name="Kazmierczak K.M."/>
            <person name="Andrzejewski T.M."/>
            <person name="Davidsen T.M."/>
            <person name="Wayne K.J."/>
            <person name="Tettelin H."/>
            <person name="Glass J.I."/>
            <person name="Rusch D."/>
            <person name="Podicherti R."/>
            <person name="Tsui H.-C.T."/>
            <person name="Winkler M.E."/>
        </authorList>
    </citation>
    <scope>NUCLEOTIDE SEQUENCE</scope>
</reference>
<feature type="transmembrane region" description="Helical" evidence="6">
    <location>
        <begin position="296"/>
        <end position="321"/>
    </location>
</feature>
<proteinExistence type="predicted"/>
<feature type="transmembrane region" description="Helical" evidence="6">
    <location>
        <begin position="241"/>
        <end position="262"/>
    </location>
</feature>
<evidence type="ECO:0000256" key="3">
    <source>
        <dbReference type="ARBA" id="ARBA00022692"/>
    </source>
</evidence>
<evidence type="ECO:0000313" key="8">
    <source>
        <dbReference type="EMBL" id="SVB94351.1"/>
    </source>
</evidence>
<dbReference type="InterPro" id="IPR018461">
    <property type="entry name" value="Na/H_Antiport_NhaC-like_C"/>
</dbReference>
<evidence type="ECO:0000256" key="6">
    <source>
        <dbReference type="SAM" id="Phobius"/>
    </source>
</evidence>
<feature type="transmembrane region" description="Helical" evidence="6">
    <location>
        <begin position="88"/>
        <end position="112"/>
    </location>
</feature>
<keyword evidence="2" id="KW-1003">Cell membrane</keyword>
<evidence type="ECO:0000256" key="2">
    <source>
        <dbReference type="ARBA" id="ARBA00022475"/>
    </source>
</evidence>
<dbReference type="PANTHER" id="PTHR43478">
    <property type="entry name" value="NA+/H+ ANTIPORTER-RELATED"/>
    <property type="match status" value="1"/>
</dbReference>
<dbReference type="AlphaFoldDB" id="A0A382I6N6"/>
<dbReference type="EMBL" id="UINC01065074">
    <property type="protein sequence ID" value="SVB94351.1"/>
    <property type="molecule type" value="Genomic_DNA"/>
</dbReference>
<feature type="transmembrane region" description="Helical" evidence="6">
    <location>
        <begin position="431"/>
        <end position="450"/>
    </location>
</feature>
<evidence type="ECO:0000259" key="7">
    <source>
        <dbReference type="Pfam" id="PF03553"/>
    </source>
</evidence>
<organism evidence="8">
    <name type="scientific">marine metagenome</name>
    <dbReference type="NCBI Taxonomy" id="408172"/>
    <lineage>
        <taxon>unclassified sequences</taxon>
        <taxon>metagenomes</taxon>
        <taxon>ecological metagenomes</taxon>
    </lineage>
</organism>
<keyword evidence="4 6" id="KW-1133">Transmembrane helix</keyword>
<name>A0A382I6N6_9ZZZZ</name>
<feature type="domain" description="Na+/H+ antiporter NhaC-like C-terminal" evidence="7">
    <location>
        <begin position="140"/>
        <end position="450"/>
    </location>
</feature>
<feature type="transmembrane region" description="Helical" evidence="6">
    <location>
        <begin position="12"/>
        <end position="34"/>
    </location>
</feature>
<feature type="transmembrane region" description="Helical" evidence="6">
    <location>
        <begin position="176"/>
        <end position="195"/>
    </location>
</feature>
<protein>
    <recommendedName>
        <fullName evidence="7">Na+/H+ antiporter NhaC-like C-terminal domain-containing protein</fullName>
    </recommendedName>
</protein>
<evidence type="ECO:0000256" key="4">
    <source>
        <dbReference type="ARBA" id="ARBA00022989"/>
    </source>
</evidence>
<dbReference type="PANTHER" id="PTHR43478:SF1">
    <property type="entry name" value="NA+_H+ ANTIPORTER NHAC-LIKE C-TERMINAL DOMAIN-CONTAINING PROTEIN"/>
    <property type="match status" value="1"/>
</dbReference>
<feature type="transmembrane region" description="Helical" evidence="6">
    <location>
        <begin position="341"/>
        <end position="367"/>
    </location>
</feature>
<dbReference type="GO" id="GO:0005886">
    <property type="term" value="C:plasma membrane"/>
    <property type="evidence" value="ECO:0007669"/>
    <property type="project" value="UniProtKB-SubCell"/>
</dbReference>
<accession>A0A382I6N6</accession>
<comment type="subcellular location">
    <subcellularLocation>
        <location evidence="1">Cell membrane</location>
        <topology evidence="1">Multi-pass membrane protein</topology>
    </subcellularLocation>
</comment>